<reference evidence="1" key="2">
    <citation type="journal article" date="2018" name="Sci. Data">
        <title>The draft genome sequence of cork oak.</title>
        <authorList>
            <person name="Ramos A.M."/>
            <person name="Usie A."/>
            <person name="Barbosa P."/>
            <person name="Barros P.M."/>
            <person name="Capote T."/>
            <person name="Chaves I."/>
            <person name="Simoes F."/>
            <person name="Abreu I."/>
            <person name="Carrasquinho I."/>
            <person name="Faro C."/>
            <person name="Guimaraes J.B."/>
            <person name="Mendonca D."/>
            <person name="Nobrega F."/>
            <person name="Rodrigues L."/>
            <person name="Saibo N.J.M."/>
            <person name="Varela M.C."/>
            <person name="Egas C."/>
            <person name="Matos J."/>
            <person name="Miguel C.M."/>
            <person name="Oliveira M.M."/>
            <person name="Ricardo C.P."/>
            <person name="Goncalves S."/>
        </authorList>
    </citation>
    <scope>NUCLEOTIDE SEQUENCE [LARGE SCALE GENOMIC DNA]</scope>
    <source>
        <strain evidence="1">HL8</strain>
    </source>
</reference>
<dbReference type="EMBL" id="PKMF04000019">
    <property type="protein sequence ID" value="KAK7858410.1"/>
    <property type="molecule type" value="Genomic_DNA"/>
</dbReference>
<gene>
    <name evidence="1" type="ORF">CFP56_012211</name>
</gene>
<sequence length="62" mass="7112">MSEPSSNRNTYCDIHNEAMNEADLLGFMFGTYSHLDRSGSCNFHLISSSLERKHFKTQITKI</sequence>
<evidence type="ECO:0000313" key="1">
    <source>
        <dbReference type="EMBL" id="KAK7858410.1"/>
    </source>
</evidence>
<proteinExistence type="predicted"/>
<comment type="caution">
    <text evidence="1">The sequence shown here is derived from an EMBL/GenBank/DDBJ whole genome shotgun (WGS) entry which is preliminary data.</text>
</comment>
<name>A0AAW0M4E6_QUESU</name>
<organism evidence="1">
    <name type="scientific">Quercus suber</name>
    <name type="common">Cork oak</name>
    <dbReference type="NCBI Taxonomy" id="58331"/>
    <lineage>
        <taxon>Eukaryota</taxon>
        <taxon>Viridiplantae</taxon>
        <taxon>Streptophyta</taxon>
        <taxon>Embryophyta</taxon>
        <taxon>Tracheophyta</taxon>
        <taxon>Spermatophyta</taxon>
        <taxon>Magnoliopsida</taxon>
        <taxon>eudicotyledons</taxon>
        <taxon>Gunneridae</taxon>
        <taxon>Pentapetalae</taxon>
        <taxon>rosids</taxon>
        <taxon>fabids</taxon>
        <taxon>Fagales</taxon>
        <taxon>Fagaceae</taxon>
        <taxon>Quercus</taxon>
    </lineage>
</organism>
<protein>
    <submittedName>
        <fullName evidence="1">Uncharacterized protein</fullName>
    </submittedName>
</protein>
<reference evidence="1" key="1">
    <citation type="submission" date="2017-12" db="EMBL/GenBank/DDBJ databases">
        <authorList>
            <person name="Barbosa P."/>
            <person name="Usie A."/>
            <person name="Ramos A.M."/>
        </authorList>
    </citation>
    <scope>NUCLEOTIDE SEQUENCE</scope>
    <source>
        <strain evidence="1">HL8</strain>
        <tissue evidence="1">Leaves</tissue>
    </source>
</reference>
<dbReference type="AlphaFoldDB" id="A0AAW0M4E6"/>
<reference evidence="1" key="3">
    <citation type="submission" date="2023-07" db="EMBL/GenBank/DDBJ databases">
        <title>An improved reference 1 genome and first organelle genomes of Quercus suber.</title>
        <authorList>
            <consortium name="Genosuber Consortium"/>
            <person name="Usie A."/>
            <person name="Serra O."/>
            <person name="Barros P."/>
        </authorList>
    </citation>
    <scope>NUCLEOTIDE SEQUENCE</scope>
    <source>
        <strain evidence="1">HL8</strain>
        <tissue evidence="1">Leaves</tissue>
    </source>
</reference>
<accession>A0AAW0M4E6</accession>